<dbReference type="RefSeq" id="WP_179925796.1">
    <property type="nucleotide sequence ID" value="NZ_JACBXX010000181.1"/>
</dbReference>
<evidence type="ECO:0000313" key="3">
    <source>
        <dbReference type="Proteomes" id="UP000589521"/>
    </source>
</evidence>
<name>A0A7Z0M7G0_9STRE</name>
<dbReference type="InterPro" id="IPR003593">
    <property type="entry name" value="AAA+_ATPase"/>
</dbReference>
<evidence type="ECO:0000259" key="1">
    <source>
        <dbReference type="SMART" id="SM00382"/>
    </source>
</evidence>
<comment type="caution">
    <text evidence="2">The sequence shown here is derived from an EMBL/GenBank/DDBJ whole genome shotgun (WGS) entry which is preliminary data.</text>
</comment>
<dbReference type="PANTHER" id="PTHR34301">
    <property type="entry name" value="DNA-BINDING PROTEIN-RELATED"/>
    <property type="match status" value="1"/>
</dbReference>
<dbReference type="InterPro" id="IPR027417">
    <property type="entry name" value="P-loop_NTPase"/>
</dbReference>
<dbReference type="GO" id="GO:0005524">
    <property type="term" value="F:ATP binding"/>
    <property type="evidence" value="ECO:0007669"/>
    <property type="project" value="InterPro"/>
</dbReference>
<evidence type="ECO:0000313" key="2">
    <source>
        <dbReference type="EMBL" id="NYS97213.1"/>
    </source>
</evidence>
<dbReference type="EMBL" id="JACBXX010000181">
    <property type="protein sequence ID" value="NYS97213.1"/>
    <property type="molecule type" value="Genomic_DNA"/>
</dbReference>
<accession>A0A7Z0M7G0</accession>
<dbReference type="AlphaFoldDB" id="A0A7Z0M7G0"/>
<dbReference type="Pfam" id="PF01637">
    <property type="entry name" value="ATPase_2"/>
    <property type="match status" value="1"/>
</dbReference>
<feature type="domain" description="AAA+ ATPase" evidence="1">
    <location>
        <begin position="36"/>
        <end position="204"/>
    </location>
</feature>
<dbReference type="SUPFAM" id="SSF52540">
    <property type="entry name" value="P-loop containing nucleoside triphosphate hydrolases"/>
    <property type="match status" value="1"/>
</dbReference>
<organism evidence="2 3">
    <name type="scientific">Streptococcus danieliae</name>
    <dbReference type="NCBI Taxonomy" id="747656"/>
    <lineage>
        <taxon>Bacteria</taxon>
        <taxon>Bacillati</taxon>
        <taxon>Bacillota</taxon>
        <taxon>Bacilli</taxon>
        <taxon>Lactobacillales</taxon>
        <taxon>Streptococcaceae</taxon>
        <taxon>Streptococcus</taxon>
    </lineage>
</organism>
<reference evidence="2 3" key="1">
    <citation type="submission" date="2020-07" db="EMBL/GenBank/DDBJ databases">
        <title>MOT database genomes.</title>
        <authorList>
            <person name="Joseph S."/>
            <person name="Aduse-Opoku J."/>
            <person name="Hashim A."/>
            <person name="Wade W."/>
            <person name="Curtis M."/>
        </authorList>
    </citation>
    <scope>NUCLEOTIDE SEQUENCE [LARGE SCALE GENOMIC DNA]</scope>
    <source>
        <strain evidence="2 3">STR</strain>
    </source>
</reference>
<dbReference type="Gene3D" id="3.40.50.300">
    <property type="entry name" value="P-loop containing nucleotide triphosphate hydrolases"/>
    <property type="match status" value="1"/>
</dbReference>
<dbReference type="InterPro" id="IPR011579">
    <property type="entry name" value="ATPase_dom"/>
</dbReference>
<sequence length="350" mass="40486">MTNPFTLGFGKKPFTYIDRTSQTTMILEDITSVNPSSQAYILTGVRGVGKTVMMNEIARRLKERQDWITIKLNPNRPLFESLAAKLYEEPEIGILFHQAKLNLSLFGLGIDIEQVPPVVNIETALEKMFLQLQKHQKKVLIAIDEVTKTEDLKAFVSSFQLWISDDLPVSLLMTGLYENISLLQNDSSLTFLHRSKKIYVSPLNYQSIAKSYQEIFQLSDIEAVEMSKLTKGFPFAFQVLGYLKWTEQEKELSQLLNAFDDYLQEYVYNKIWSELSDLDREVLEAFLDSPDKEVAVSQLRDTIDFPANKFSVYRERLIRKGIVRASKRGYLALTLPRFHNFLQHMVLYNR</sequence>
<protein>
    <submittedName>
        <fullName evidence="2">AAA family ATPase</fullName>
    </submittedName>
</protein>
<dbReference type="SMART" id="SM00382">
    <property type="entry name" value="AAA"/>
    <property type="match status" value="1"/>
</dbReference>
<gene>
    <name evidence="2" type="ORF">HZY94_08505</name>
</gene>
<dbReference type="PANTHER" id="PTHR34301:SF8">
    <property type="entry name" value="ATPASE DOMAIN-CONTAINING PROTEIN"/>
    <property type="match status" value="1"/>
</dbReference>
<dbReference type="Proteomes" id="UP000589521">
    <property type="component" value="Unassembled WGS sequence"/>
</dbReference>
<proteinExistence type="predicted"/>